<evidence type="ECO:0000256" key="2">
    <source>
        <dbReference type="ARBA" id="ARBA00012418"/>
    </source>
</evidence>
<dbReference type="EMBL" id="CP051151">
    <property type="protein sequence ID" value="QLY40933.1"/>
    <property type="molecule type" value="Genomic_DNA"/>
</dbReference>
<keyword evidence="7 10" id="KW-0804">Transcription</keyword>
<evidence type="ECO:0000256" key="4">
    <source>
        <dbReference type="ARBA" id="ARBA00022478"/>
    </source>
</evidence>
<dbReference type="InterPro" id="IPR006110">
    <property type="entry name" value="Pol_omega/Rpo6/RPB6"/>
</dbReference>
<gene>
    <name evidence="10 11" type="primary">rpoZ</name>
    <name evidence="11" type="ORF">HF295_00205</name>
</gene>
<keyword evidence="5 10" id="KW-0808">Transferase</keyword>
<evidence type="ECO:0000256" key="8">
    <source>
        <dbReference type="ARBA" id="ARBA00029924"/>
    </source>
</evidence>
<comment type="function">
    <text evidence="10">Promotes RNA polymerase assembly. Latches the N- and C-terminal regions of the beta' subunit thereby facilitating its interaction with the beta and alpha subunits.</text>
</comment>
<evidence type="ECO:0000313" key="11">
    <source>
        <dbReference type="EMBL" id="QLY40933.1"/>
    </source>
</evidence>
<dbReference type="Proteomes" id="UP000512167">
    <property type="component" value="Chromosome"/>
</dbReference>
<keyword evidence="12" id="KW-1185">Reference proteome</keyword>
<comment type="catalytic activity">
    <reaction evidence="9 10">
        <text>RNA(n) + a ribonucleoside 5'-triphosphate = RNA(n+1) + diphosphate</text>
        <dbReference type="Rhea" id="RHEA:21248"/>
        <dbReference type="Rhea" id="RHEA-COMP:14527"/>
        <dbReference type="Rhea" id="RHEA-COMP:17342"/>
        <dbReference type="ChEBI" id="CHEBI:33019"/>
        <dbReference type="ChEBI" id="CHEBI:61557"/>
        <dbReference type="ChEBI" id="CHEBI:140395"/>
        <dbReference type="EC" id="2.7.7.6"/>
    </reaction>
</comment>
<dbReference type="SMART" id="SM01409">
    <property type="entry name" value="RNA_pol_Rpb6"/>
    <property type="match status" value="1"/>
</dbReference>
<dbReference type="NCBIfam" id="TIGR00690">
    <property type="entry name" value="rpoZ"/>
    <property type="match status" value="1"/>
</dbReference>
<proteinExistence type="inferred from homology"/>
<dbReference type="GO" id="GO:0003677">
    <property type="term" value="F:DNA binding"/>
    <property type="evidence" value="ECO:0007669"/>
    <property type="project" value="UniProtKB-UniRule"/>
</dbReference>
<comment type="similarity">
    <text evidence="1 10">Belongs to the RNA polymerase subunit omega family.</text>
</comment>
<dbReference type="AlphaFoldDB" id="A0A7L6N430"/>
<evidence type="ECO:0000256" key="6">
    <source>
        <dbReference type="ARBA" id="ARBA00022695"/>
    </source>
</evidence>
<comment type="subunit">
    <text evidence="10">The RNAP catalytic core consists of 2 alpha, 1 beta, 1 beta' and 1 omega subunit. When a sigma factor is associated with the core the holoenzyme is formed, which can initiate transcription.</text>
</comment>
<dbReference type="GO" id="GO:0006351">
    <property type="term" value="P:DNA-templated transcription"/>
    <property type="evidence" value="ECO:0007669"/>
    <property type="project" value="UniProtKB-UniRule"/>
</dbReference>
<evidence type="ECO:0000256" key="5">
    <source>
        <dbReference type="ARBA" id="ARBA00022679"/>
    </source>
</evidence>
<protein>
    <recommendedName>
        <fullName evidence="3 10">DNA-directed RNA polymerase subunit omega</fullName>
        <shortName evidence="10">RNAP omega subunit</shortName>
        <ecNumber evidence="2 10">2.7.7.6</ecNumber>
    </recommendedName>
    <alternativeName>
        <fullName evidence="10">RNA polymerase omega subunit</fullName>
    </alternativeName>
    <alternativeName>
        <fullName evidence="8 10">Transcriptase subunit omega</fullName>
    </alternativeName>
</protein>
<evidence type="ECO:0000256" key="7">
    <source>
        <dbReference type="ARBA" id="ARBA00023163"/>
    </source>
</evidence>
<evidence type="ECO:0000256" key="3">
    <source>
        <dbReference type="ARBA" id="ARBA00013725"/>
    </source>
</evidence>
<sequence length="101" mass="11471">MKEELKYIPTQGNRFGDYSFGGFLDEEEEPEKLENKDGLRYPSIDELLLVVDSKYKLAYTSAKRAKIIKKTNHSSVDNRCVKPVGKALEEILAGKVTAKFE</sequence>
<name>A0A7L6N430_9MOLU</name>
<dbReference type="PANTHER" id="PTHR34476:SF1">
    <property type="entry name" value="DNA-DIRECTED RNA POLYMERASE SUBUNIT OMEGA"/>
    <property type="match status" value="1"/>
</dbReference>
<reference evidence="11 12" key="1">
    <citation type="submission" date="2020-04" db="EMBL/GenBank/DDBJ databases">
        <authorList>
            <person name="Zheng R.K."/>
            <person name="Sun C.M."/>
        </authorList>
    </citation>
    <scope>NUCLEOTIDE SEQUENCE [LARGE SCALE GENOMIC DNA]</scope>
    <source>
        <strain evidence="12">zrk29</strain>
    </source>
</reference>
<dbReference type="Pfam" id="PF01192">
    <property type="entry name" value="RNA_pol_Rpb6"/>
    <property type="match status" value="1"/>
</dbReference>
<evidence type="ECO:0000256" key="9">
    <source>
        <dbReference type="ARBA" id="ARBA00048552"/>
    </source>
</evidence>
<keyword evidence="6 10" id="KW-0548">Nucleotidyltransferase</keyword>
<dbReference type="InterPro" id="IPR036161">
    <property type="entry name" value="RPB6/omega-like_sf"/>
</dbReference>
<evidence type="ECO:0000256" key="10">
    <source>
        <dbReference type="HAMAP-Rule" id="MF_00366"/>
    </source>
</evidence>
<organism evidence="11 12">
    <name type="scientific">Hujiaoplasma nucleasis</name>
    <dbReference type="NCBI Taxonomy" id="2725268"/>
    <lineage>
        <taxon>Bacteria</taxon>
        <taxon>Bacillati</taxon>
        <taxon>Mycoplasmatota</taxon>
        <taxon>Mollicutes</taxon>
        <taxon>Candidatus Izemoplasmatales</taxon>
        <taxon>Hujiaoplasmataceae</taxon>
        <taxon>Hujiaoplasma</taxon>
    </lineage>
</organism>
<dbReference type="GO" id="GO:0003899">
    <property type="term" value="F:DNA-directed RNA polymerase activity"/>
    <property type="evidence" value="ECO:0007669"/>
    <property type="project" value="UniProtKB-UniRule"/>
</dbReference>
<dbReference type="Gene3D" id="3.90.940.10">
    <property type="match status" value="1"/>
</dbReference>
<evidence type="ECO:0000313" key="12">
    <source>
        <dbReference type="Proteomes" id="UP000512167"/>
    </source>
</evidence>
<keyword evidence="4 10" id="KW-0240">DNA-directed RNA polymerase</keyword>
<dbReference type="HAMAP" id="MF_00366">
    <property type="entry name" value="RNApol_bact_RpoZ"/>
    <property type="match status" value="1"/>
</dbReference>
<dbReference type="EC" id="2.7.7.6" evidence="2 10"/>
<evidence type="ECO:0000256" key="1">
    <source>
        <dbReference type="ARBA" id="ARBA00006711"/>
    </source>
</evidence>
<dbReference type="PANTHER" id="PTHR34476">
    <property type="entry name" value="DNA-DIRECTED RNA POLYMERASE SUBUNIT OMEGA"/>
    <property type="match status" value="1"/>
</dbReference>
<dbReference type="InterPro" id="IPR003716">
    <property type="entry name" value="DNA-dir_RNA_pol_omega"/>
</dbReference>
<accession>A0A7L6N430</accession>
<dbReference type="KEGG" id="tbk:HF295_00205"/>
<dbReference type="SUPFAM" id="SSF63562">
    <property type="entry name" value="RPB6/omega subunit-like"/>
    <property type="match status" value="1"/>
</dbReference>
<dbReference type="GO" id="GO:0000428">
    <property type="term" value="C:DNA-directed RNA polymerase complex"/>
    <property type="evidence" value="ECO:0007669"/>
    <property type="project" value="UniProtKB-KW"/>
</dbReference>